<name>A0ABM2WKC7_MESAU</name>
<evidence type="ECO:0000313" key="6">
    <source>
        <dbReference type="RefSeq" id="XP_040591280.1"/>
    </source>
</evidence>
<comment type="similarity">
    <text evidence="1 3">Belongs to the type-B carboxylesterase/lipase family.</text>
</comment>
<evidence type="ECO:0000259" key="4">
    <source>
        <dbReference type="Pfam" id="PF00135"/>
    </source>
</evidence>
<accession>A0ABM2WKC7</accession>
<dbReference type="CDD" id="cd00312">
    <property type="entry name" value="Esterase_lipase"/>
    <property type="match status" value="1"/>
</dbReference>
<dbReference type="Proteomes" id="UP000886700">
    <property type="component" value="Unplaced"/>
</dbReference>
<dbReference type="PANTHER" id="PTHR11559">
    <property type="entry name" value="CARBOXYLESTERASE"/>
    <property type="match status" value="1"/>
</dbReference>
<dbReference type="EC" id="3.1.1.-" evidence="3"/>
<proteinExistence type="inferred from homology"/>
<feature type="domain" description="Carboxylesterase type B" evidence="4">
    <location>
        <begin position="57"/>
        <end position="577"/>
    </location>
</feature>
<dbReference type="RefSeq" id="XP_040591280.1">
    <property type="nucleotide sequence ID" value="XM_040735346.1"/>
</dbReference>
<evidence type="ECO:0000256" key="1">
    <source>
        <dbReference type="ARBA" id="ARBA00005964"/>
    </source>
</evidence>
<dbReference type="InterPro" id="IPR029058">
    <property type="entry name" value="AB_hydrolase_fold"/>
</dbReference>
<evidence type="ECO:0000256" key="3">
    <source>
        <dbReference type="RuleBase" id="RU361235"/>
    </source>
</evidence>
<gene>
    <name evidence="6" type="primary">LOC101824810</name>
</gene>
<dbReference type="InterPro" id="IPR002018">
    <property type="entry name" value="CarbesteraseB"/>
</dbReference>
<reference evidence="6" key="1">
    <citation type="submission" date="2025-08" db="UniProtKB">
        <authorList>
            <consortium name="RefSeq"/>
        </authorList>
    </citation>
    <scope>IDENTIFICATION</scope>
    <source>
        <tissue evidence="6">Liver</tissue>
    </source>
</reference>
<protein>
    <recommendedName>
        <fullName evidence="3">Carboxylic ester hydrolase</fullName>
        <ecNumber evidence="3">3.1.1.-</ecNumber>
    </recommendedName>
</protein>
<dbReference type="GeneID" id="101824810"/>
<dbReference type="InterPro" id="IPR019826">
    <property type="entry name" value="Carboxylesterase_B_AS"/>
</dbReference>
<dbReference type="InterPro" id="IPR019819">
    <property type="entry name" value="Carboxylesterase_B_CS"/>
</dbReference>
<dbReference type="Gene3D" id="3.40.50.1820">
    <property type="entry name" value="alpha/beta hydrolase"/>
    <property type="match status" value="1"/>
</dbReference>
<dbReference type="InterPro" id="IPR050309">
    <property type="entry name" value="Type-B_Carboxylest/Lipase"/>
</dbReference>
<evidence type="ECO:0000256" key="2">
    <source>
        <dbReference type="ARBA" id="ARBA00022801"/>
    </source>
</evidence>
<dbReference type="Pfam" id="PF00135">
    <property type="entry name" value="COesterase"/>
    <property type="match status" value="1"/>
</dbReference>
<dbReference type="SUPFAM" id="SSF53474">
    <property type="entry name" value="alpha/beta-Hydrolases"/>
    <property type="match status" value="1"/>
</dbReference>
<keyword evidence="5" id="KW-1185">Reference proteome</keyword>
<dbReference type="PROSITE" id="PS00122">
    <property type="entry name" value="CARBOXYLESTERASE_B_1"/>
    <property type="match status" value="1"/>
</dbReference>
<organism evidence="5 6">
    <name type="scientific">Mesocricetus auratus</name>
    <name type="common">Golden hamster</name>
    <dbReference type="NCBI Taxonomy" id="10036"/>
    <lineage>
        <taxon>Eukaryota</taxon>
        <taxon>Metazoa</taxon>
        <taxon>Chordata</taxon>
        <taxon>Craniata</taxon>
        <taxon>Vertebrata</taxon>
        <taxon>Euteleostomi</taxon>
        <taxon>Mammalia</taxon>
        <taxon>Eutheria</taxon>
        <taxon>Euarchontoglires</taxon>
        <taxon>Glires</taxon>
        <taxon>Rodentia</taxon>
        <taxon>Myomorpha</taxon>
        <taxon>Muroidea</taxon>
        <taxon>Cricetidae</taxon>
        <taxon>Cricetinae</taxon>
        <taxon>Mesocricetus</taxon>
    </lineage>
</organism>
<dbReference type="PROSITE" id="PS00941">
    <property type="entry name" value="CARBOXYLESTERASE_B_2"/>
    <property type="match status" value="1"/>
</dbReference>
<evidence type="ECO:0000313" key="5">
    <source>
        <dbReference type="Proteomes" id="UP000886700"/>
    </source>
</evidence>
<keyword evidence="2 3" id="KW-0378">Hydrolase</keyword>
<sequence length="595" mass="65992">MPKILEWSSTPEHSPLLQTRVEDFTGLQACCSKMCLCALILMSLSACMALAGSPLLSPVVNTVHGKVLGKYVSLEGFAQPVALFLGVPFAKPPLGSLRFAPPQPAEPWNFVKNATSYPPMCSQQAVEDQMPIINSKEKIHFQSSEDCLYLNIYTPADLRKNRKRLPVMVWIHGGALIEGGASTYDGRALSAYENVVVVAIQYRLGIWGFLSTGDEHSRGNWGHLDQVAALRWVQENIANFGGDPSSVTIFGESAGSESVSVLVLSPLAKNLFHRAISESGVVFTSGLFMEDVTSLTEKVAVIAGCKTTTSAVIVHCLRQKTEDELLEVTQKMKFLKLDLQGDTKELYPFTPTVIDGVVLPKAPEKILAEKNFNTVPYLVGINKQEFGWLLPTLMEFPPTDVKLDKEMATSLLKKTSHFFDIPEDGIPAAIEKYSIDTDDPVRNRAQFLELIADVMFGVPSVIVSRGHRDAGAPTYMYEFQYRPSFFSEMKPKTVIGDHGDEVYSVFGAPILNDGVSAEEVNLSKMMMKFWANFARNGNPNGKGLPYWPKYDQKEGYLHVNVTTHQAQRLKDKEVAFWTKLRAKKPPQTVHTLSYE</sequence>